<dbReference type="InterPro" id="IPR001394">
    <property type="entry name" value="Peptidase_C19_UCH"/>
</dbReference>
<dbReference type="GO" id="GO:0005794">
    <property type="term" value="C:Golgi apparatus"/>
    <property type="evidence" value="ECO:0007669"/>
    <property type="project" value="TreeGrafter"/>
</dbReference>
<feature type="non-terminal residue" evidence="6">
    <location>
        <position position="1"/>
    </location>
</feature>
<dbReference type="InterPro" id="IPR038765">
    <property type="entry name" value="Papain-like_cys_pep_sf"/>
</dbReference>
<evidence type="ECO:0000256" key="3">
    <source>
        <dbReference type="ARBA" id="ARBA00022801"/>
    </source>
</evidence>
<organism evidence="6 7">
    <name type="scientific">Urocynchramus pylzowi</name>
    <dbReference type="NCBI Taxonomy" id="571890"/>
    <lineage>
        <taxon>Eukaryota</taxon>
        <taxon>Metazoa</taxon>
        <taxon>Chordata</taxon>
        <taxon>Craniata</taxon>
        <taxon>Vertebrata</taxon>
        <taxon>Euteleostomi</taxon>
        <taxon>Archelosauria</taxon>
        <taxon>Archosauria</taxon>
        <taxon>Dinosauria</taxon>
        <taxon>Saurischia</taxon>
        <taxon>Theropoda</taxon>
        <taxon>Coelurosauria</taxon>
        <taxon>Aves</taxon>
        <taxon>Neognathae</taxon>
        <taxon>Neoaves</taxon>
        <taxon>Telluraves</taxon>
        <taxon>Australaves</taxon>
        <taxon>Passeriformes</taxon>
        <taxon>Passeroidea</taxon>
        <taxon>Fringillidae</taxon>
        <taxon>Urocynchramus</taxon>
    </lineage>
</organism>
<dbReference type="InterPro" id="IPR050185">
    <property type="entry name" value="Ub_carboxyl-term_hydrolase"/>
</dbReference>
<name>A0A7K5TGF2_9FRIN</name>
<dbReference type="Gene3D" id="3.90.70.10">
    <property type="entry name" value="Cysteine proteinases"/>
    <property type="match status" value="2"/>
</dbReference>
<dbReference type="GO" id="GO:0016579">
    <property type="term" value="P:protein deubiquitination"/>
    <property type="evidence" value="ECO:0007669"/>
    <property type="project" value="InterPro"/>
</dbReference>
<feature type="compositionally biased region" description="Polar residues" evidence="4">
    <location>
        <begin position="144"/>
        <end position="161"/>
    </location>
</feature>
<protein>
    <recommendedName>
        <fullName evidence="2">ubiquitinyl hydrolase 1</fullName>
        <ecNumber evidence="2">3.4.19.12</ecNumber>
    </recommendedName>
</protein>
<accession>A0A7K5TGF2</accession>
<feature type="region of interest" description="Disordered" evidence="4">
    <location>
        <begin position="137"/>
        <end position="247"/>
    </location>
</feature>
<proteinExistence type="predicted"/>
<feature type="non-terminal residue" evidence="6">
    <location>
        <position position="326"/>
    </location>
</feature>
<dbReference type="InterPro" id="IPR028889">
    <property type="entry name" value="USP"/>
</dbReference>
<keyword evidence="7" id="KW-1185">Reference proteome</keyword>
<dbReference type="AlphaFoldDB" id="A0A7K5TGF2"/>
<dbReference type="FunFam" id="3.90.70.10:FF:000110">
    <property type="entry name" value="ubiquitin carboxyl-terminal hydrolase 32 isoform X2"/>
    <property type="match status" value="1"/>
</dbReference>
<evidence type="ECO:0000256" key="4">
    <source>
        <dbReference type="SAM" id="MobiDB-lite"/>
    </source>
</evidence>
<evidence type="ECO:0000256" key="1">
    <source>
        <dbReference type="ARBA" id="ARBA00000707"/>
    </source>
</evidence>
<dbReference type="PROSITE" id="PS50235">
    <property type="entry name" value="USP_3"/>
    <property type="match status" value="1"/>
</dbReference>
<dbReference type="PANTHER" id="PTHR21646:SF76">
    <property type="entry name" value="UBIQUITIN CARBOXYL-TERMINAL HYDROLASE 32"/>
    <property type="match status" value="1"/>
</dbReference>
<dbReference type="EMBL" id="VZRH01007267">
    <property type="protein sequence ID" value="NWU02896.1"/>
    <property type="molecule type" value="Genomic_DNA"/>
</dbReference>
<gene>
    <name evidence="6" type="primary">Usp32</name>
    <name evidence="6" type="ORF">UROPYL_R12801</name>
</gene>
<dbReference type="PROSITE" id="PS00973">
    <property type="entry name" value="USP_2"/>
    <property type="match status" value="1"/>
</dbReference>
<keyword evidence="3 6" id="KW-0378">Hydrolase</keyword>
<comment type="caution">
    <text evidence="6">The sequence shown here is derived from an EMBL/GenBank/DDBJ whole genome shotgun (WGS) entry which is preliminary data.</text>
</comment>
<comment type="catalytic activity">
    <reaction evidence="1">
        <text>Thiol-dependent hydrolysis of ester, thioester, amide, peptide and isopeptide bonds formed by the C-terminal Gly of ubiquitin (a 76-residue protein attached to proteins as an intracellular targeting signal).</text>
        <dbReference type="EC" id="3.4.19.12"/>
    </reaction>
</comment>
<evidence type="ECO:0000313" key="7">
    <source>
        <dbReference type="Proteomes" id="UP000524542"/>
    </source>
</evidence>
<evidence type="ECO:0000259" key="5">
    <source>
        <dbReference type="PROSITE" id="PS50235"/>
    </source>
</evidence>
<dbReference type="SUPFAM" id="SSF54001">
    <property type="entry name" value="Cysteine proteinases"/>
    <property type="match status" value="1"/>
</dbReference>
<feature type="domain" description="USP" evidence="5">
    <location>
        <begin position="1"/>
        <end position="326"/>
    </location>
</feature>
<evidence type="ECO:0000256" key="2">
    <source>
        <dbReference type="ARBA" id="ARBA00012759"/>
    </source>
</evidence>
<dbReference type="GO" id="GO:0004843">
    <property type="term" value="F:cysteine-type deubiquitinase activity"/>
    <property type="evidence" value="ECO:0007669"/>
    <property type="project" value="UniProtKB-EC"/>
</dbReference>
<dbReference type="Pfam" id="PF00443">
    <property type="entry name" value="UCH"/>
    <property type="match status" value="1"/>
</dbReference>
<dbReference type="InterPro" id="IPR018200">
    <property type="entry name" value="USP_CS"/>
</dbReference>
<dbReference type="PANTHER" id="PTHR21646">
    <property type="entry name" value="UBIQUITIN CARBOXYL-TERMINAL HYDROLASE"/>
    <property type="match status" value="1"/>
</dbReference>
<dbReference type="EC" id="3.4.19.12" evidence="2"/>
<evidence type="ECO:0000313" key="6">
    <source>
        <dbReference type="EMBL" id="NWU02896.1"/>
    </source>
</evidence>
<sequence length="326" mass="36107">VEEHESVEQSRRAQAEPINLDSCLRAFTSEEELGEDEMYYCSKCKTHCLATKKLDLWRLPPILIIHLKRFQFVNGRWIKSQKIVKFPRENFDPSAFLVQRDPSHFQRKQLTLQVESLPEARPGQGDTRKADVQITGTAGEGDTLNRSPSSLNTTVLNNVKASPSLGRKSGTSCPSSKNSSPNSSPRTLGRGKGRLRLPQLGKNKLSSSKENLAANRENGAEHEQGDALTKGQALGGSQSELYPGQDSEGALANGYLWEQSSLSNGQGENHSEDDTADDQRDDVWVNPIYNLYAISCHSGIMGGGHYVTYAKNPNNKWYCYNDSSCK</sequence>
<feature type="compositionally biased region" description="Low complexity" evidence="4">
    <location>
        <begin position="172"/>
        <end position="188"/>
    </location>
</feature>
<reference evidence="6 7" key="1">
    <citation type="submission" date="2019-09" db="EMBL/GenBank/DDBJ databases">
        <title>Bird 10,000 Genomes (B10K) Project - Family phase.</title>
        <authorList>
            <person name="Zhang G."/>
        </authorList>
    </citation>
    <scope>NUCLEOTIDE SEQUENCE [LARGE SCALE GENOMIC DNA]</scope>
    <source>
        <strain evidence="6">B10K-DU-012-38</strain>
        <tissue evidence="6">Muscle</tissue>
    </source>
</reference>
<dbReference type="Proteomes" id="UP000524542">
    <property type="component" value="Unassembled WGS sequence"/>
</dbReference>